<organism evidence="1 2">
    <name type="scientific">Lindgomyces ingoldianus</name>
    <dbReference type="NCBI Taxonomy" id="673940"/>
    <lineage>
        <taxon>Eukaryota</taxon>
        <taxon>Fungi</taxon>
        <taxon>Dikarya</taxon>
        <taxon>Ascomycota</taxon>
        <taxon>Pezizomycotina</taxon>
        <taxon>Dothideomycetes</taxon>
        <taxon>Pleosporomycetidae</taxon>
        <taxon>Pleosporales</taxon>
        <taxon>Lindgomycetaceae</taxon>
        <taxon>Lindgomyces</taxon>
    </lineage>
</organism>
<keyword evidence="2" id="KW-1185">Reference proteome</keyword>
<reference evidence="1" key="1">
    <citation type="journal article" date="2020" name="Stud. Mycol.">
        <title>101 Dothideomycetes genomes: a test case for predicting lifestyles and emergence of pathogens.</title>
        <authorList>
            <person name="Haridas S."/>
            <person name="Albert R."/>
            <person name="Binder M."/>
            <person name="Bloem J."/>
            <person name="Labutti K."/>
            <person name="Salamov A."/>
            <person name="Andreopoulos B."/>
            <person name="Baker S."/>
            <person name="Barry K."/>
            <person name="Bills G."/>
            <person name="Bluhm B."/>
            <person name="Cannon C."/>
            <person name="Castanera R."/>
            <person name="Culley D."/>
            <person name="Daum C."/>
            <person name="Ezra D."/>
            <person name="Gonzalez J."/>
            <person name="Henrissat B."/>
            <person name="Kuo A."/>
            <person name="Liang C."/>
            <person name="Lipzen A."/>
            <person name="Lutzoni F."/>
            <person name="Magnuson J."/>
            <person name="Mondo S."/>
            <person name="Nolan M."/>
            <person name="Ohm R."/>
            <person name="Pangilinan J."/>
            <person name="Park H.-J."/>
            <person name="Ramirez L."/>
            <person name="Alfaro M."/>
            <person name="Sun H."/>
            <person name="Tritt A."/>
            <person name="Yoshinaga Y."/>
            <person name="Zwiers L.-H."/>
            <person name="Turgeon B."/>
            <person name="Goodwin S."/>
            <person name="Spatafora J."/>
            <person name="Crous P."/>
            <person name="Grigoriev I."/>
        </authorList>
    </citation>
    <scope>NUCLEOTIDE SEQUENCE</scope>
    <source>
        <strain evidence="1">ATCC 200398</strain>
    </source>
</reference>
<accession>A0ACB6QFK2</accession>
<protein>
    <submittedName>
        <fullName evidence="1">Uncharacterized protein</fullName>
    </submittedName>
</protein>
<dbReference type="EMBL" id="MU003528">
    <property type="protein sequence ID" value="KAF2465706.1"/>
    <property type="molecule type" value="Genomic_DNA"/>
</dbReference>
<evidence type="ECO:0000313" key="2">
    <source>
        <dbReference type="Proteomes" id="UP000799755"/>
    </source>
</evidence>
<gene>
    <name evidence="1" type="ORF">BDR25DRAFT_336820</name>
</gene>
<evidence type="ECO:0000313" key="1">
    <source>
        <dbReference type="EMBL" id="KAF2465706.1"/>
    </source>
</evidence>
<comment type="caution">
    <text evidence="1">The sequence shown here is derived from an EMBL/GenBank/DDBJ whole genome shotgun (WGS) entry which is preliminary data.</text>
</comment>
<name>A0ACB6QFK2_9PLEO</name>
<dbReference type="Proteomes" id="UP000799755">
    <property type="component" value="Unassembled WGS sequence"/>
</dbReference>
<sequence length="739" mass="81292">MTAPLRTTPRLSDIPASQNTAPVEEFRCLFTHDLRRKQKRWHDGFLKFHSFNSRVMVYDATRNFLGDTYWKDSTTIQEGGELTLDKGIMVEVTEAMGVTQTDLTPLFEKKTRQSPQCKRVMPAARAPPRPLLRHKSLNTLLGTPKGPIGKAAPLKSPYDVRKEKRQKIRHATISPQPLSPDPPLWPNPQGATIISLNSEPDYVPSDIILPSTPPGMEKPRPPPSPVPAIPPAMTKEVPIQLPKSKRKATPQPPPRSSSPPVSASNRLSNIDFALAQTKKARKDVCPPNSPLRDPRAKSLRLSTSNRRGLLLCQSLPQRAEPSEERPRKSKEKDNSASRFQPVPWPSDSDESLVQRKTSRSGATVNGKDRKRKTTSAIKNRRPQVAELVTSPQSSLDAIEDMTIIHGLMDQRLIVPKEASRPETRRNPSSPPAVNLPKPKPAKKLPPEWQSLSKVAMPKPAPTKRCLDRNPNPQEDVSPIGQSSRPTKSNPPPRNEPHPQTLSNPFRPSLSPCEPALSTVGFHKKPKRNQKLQPNSGSNAKPNPSPQKRTKSAPRLPPAPAVIKPASVAKLGRMSTTELSLLLDPIDDSSQPSSVSKSPNRPFRRVRSANDADPPVPSTVEEWEKRNLPNADANTTASTSNPAKPNTNTNIPTPPPKSGLAALINKTDPRRKFIRTQSLNVDTSIEVGKAGADVNPMLQSPPMDTDVGPWSTEAYDLFDWRPPRRVGDTGEGVIGTLVGI</sequence>
<proteinExistence type="predicted"/>